<protein>
    <recommendedName>
        <fullName evidence="1">TTF-type domain-containing protein</fullName>
    </recommendedName>
</protein>
<feature type="domain" description="TTF-type" evidence="1">
    <location>
        <begin position="88"/>
        <end position="171"/>
    </location>
</feature>
<evidence type="ECO:0000259" key="1">
    <source>
        <dbReference type="SMART" id="SM00597"/>
    </source>
</evidence>
<dbReference type="GO" id="GO:0046983">
    <property type="term" value="F:protein dimerization activity"/>
    <property type="evidence" value="ECO:0007669"/>
    <property type="project" value="InterPro"/>
</dbReference>
<dbReference type="InterPro" id="IPR006580">
    <property type="entry name" value="Znf_TTF"/>
</dbReference>
<organism evidence="2 3">
    <name type="scientific">Daucus carota subsp. sativus</name>
    <name type="common">Carrot</name>
    <dbReference type="NCBI Taxonomy" id="79200"/>
    <lineage>
        <taxon>Eukaryota</taxon>
        <taxon>Viridiplantae</taxon>
        <taxon>Streptophyta</taxon>
        <taxon>Embryophyta</taxon>
        <taxon>Tracheophyta</taxon>
        <taxon>Spermatophyta</taxon>
        <taxon>Magnoliopsida</taxon>
        <taxon>eudicotyledons</taxon>
        <taxon>Gunneridae</taxon>
        <taxon>Pentapetalae</taxon>
        <taxon>asterids</taxon>
        <taxon>campanulids</taxon>
        <taxon>Apiales</taxon>
        <taxon>Apiaceae</taxon>
        <taxon>Apioideae</taxon>
        <taxon>Scandiceae</taxon>
        <taxon>Daucinae</taxon>
        <taxon>Daucus</taxon>
        <taxon>Daucus sect. Daucus</taxon>
    </lineage>
</organism>
<dbReference type="PANTHER" id="PTHR11697">
    <property type="entry name" value="GENERAL TRANSCRIPTION FACTOR 2-RELATED ZINC FINGER PROTEIN"/>
    <property type="match status" value="1"/>
</dbReference>
<keyword evidence="3" id="KW-1185">Reference proteome</keyword>
<dbReference type="AlphaFoldDB" id="A0AAF0XI81"/>
<evidence type="ECO:0000313" key="3">
    <source>
        <dbReference type="Proteomes" id="UP000077755"/>
    </source>
</evidence>
<reference evidence="2" key="1">
    <citation type="journal article" date="2016" name="Nat. Genet.">
        <title>A high-quality carrot genome assembly provides new insights into carotenoid accumulation and asterid genome evolution.</title>
        <authorList>
            <person name="Iorizzo M."/>
            <person name="Ellison S."/>
            <person name="Senalik D."/>
            <person name="Zeng P."/>
            <person name="Satapoomin P."/>
            <person name="Huang J."/>
            <person name="Bowman M."/>
            <person name="Iovene M."/>
            <person name="Sanseverino W."/>
            <person name="Cavagnaro P."/>
            <person name="Yildiz M."/>
            <person name="Macko-Podgorni A."/>
            <person name="Moranska E."/>
            <person name="Grzebelus E."/>
            <person name="Grzebelus D."/>
            <person name="Ashrafi H."/>
            <person name="Zheng Z."/>
            <person name="Cheng S."/>
            <person name="Spooner D."/>
            <person name="Van Deynze A."/>
            <person name="Simon P."/>
        </authorList>
    </citation>
    <scope>NUCLEOTIDE SEQUENCE</scope>
    <source>
        <tissue evidence="2">Leaf</tissue>
    </source>
</reference>
<name>A0AAF0XI81_DAUCS</name>
<gene>
    <name evidence="2" type="ORF">DCAR_0727713</name>
</gene>
<dbReference type="PANTHER" id="PTHR11697:SF230">
    <property type="entry name" value="ZINC FINGER, MYM DOMAIN CONTAINING 1"/>
    <property type="match status" value="1"/>
</dbReference>
<sequence>MDKFLIRRTPFVGEQTINNDANTRDEPRSSKQPRIEIDLNNLLSDPGLRKSILEYHPNDRDKIRRFYLQKGPCQPKDHDFPQRRIGLILRRFIPSWFDDYSTWLEYSISKDAAFCLCCYLYNFTIDGFTNWKKKERFDSHVGKHNSAHNVAWKKCQDLMNQEQHIENTECVLHQGLVFRGNDESSDSVNQGNFLQLLKFLSEHNETINKVVLENAPGNSKLIAPQIQHDIVHVASGETTKAIINDLNDDFFSILIDKSRNIAVKEQMAIVLRYVNSKGCVIERFLGIVHVSDTTSLSLKLAMEGLFSKYGLSISSLRGQGYDGASNMRGEFNGLKALILKENPSAYYVHSSCKKRDLLCETQYNKVIEAIQNGDIQSGTGLHQEISLITMFSSVIDVLDVIVEDGANSEQKGQACALLALIQSFEFAFDLHLMKRLLALTNDLSQALQRKDQDIINVIGLVKISKQRLQEMRDSGWESLLIEVSSFCEKNNINVPKMDDKFVDKGRSRRNSQNVTNLYHYQVESFFTIVDMQLQELNNRFTETNSELLLCIACLNPKDSFAAFDKQKLIRLAQFYPYEFSRVQIAILKNQLETYIFDMRSDNRFSKVQGIGDLSKTLVETRKNVLYPLVFLLVKLALILPVATASVERVFSAMNLVKTRLSNRLGDTFLNDGLVTYIEREIFDSIDNVKIIQGYQNMKSRREQL</sequence>
<dbReference type="Proteomes" id="UP000077755">
    <property type="component" value="Chromosome 7"/>
</dbReference>
<accession>A0AAF0XI81</accession>
<evidence type="ECO:0000313" key="2">
    <source>
        <dbReference type="EMBL" id="WOH08275.1"/>
    </source>
</evidence>
<dbReference type="Pfam" id="PF14291">
    <property type="entry name" value="DUF4371"/>
    <property type="match status" value="1"/>
</dbReference>
<dbReference type="SUPFAM" id="SSF53098">
    <property type="entry name" value="Ribonuclease H-like"/>
    <property type="match status" value="1"/>
</dbReference>
<proteinExistence type="predicted"/>
<dbReference type="EMBL" id="CP093349">
    <property type="protein sequence ID" value="WOH08275.1"/>
    <property type="molecule type" value="Genomic_DNA"/>
</dbReference>
<dbReference type="InterPro" id="IPR012337">
    <property type="entry name" value="RNaseH-like_sf"/>
</dbReference>
<dbReference type="SMART" id="SM00597">
    <property type="entry name" value="ZnF_TTF"/>
    <property type="match status" value="1"/>
</dbReference>
<dbReference type="InterPro" id="IPR008906">
    <property type="entry name" value="HATC_C_dom"/>
</dbReference>
<dbReference type="InterPro" id="IPR055298">
    <property type="entry name" value="AtLOH3-like"/>
</dbReference>
<reference evidence="2" key="2">
    <citation type="submission" date="2022-03" db="EMBL/GenBank/DDBJ databases">
        <title>Draft title - Genomic analysis of global carrot germplasm unveils the trajectory of domestication and the origin of high carotenoid orange carrot.</title>
        <authorList>
            <person name="Iorizzo M."/>
            <person name="Ellison S."/>
            <person name="Senalik D."/>
            <person name="Macko-Podgorni A."/>
            <person name="Grzebelus D."/>
            <person name="Bostan H."/>
            <person name="Rolling W."/>
            <person name="Curaba J."/>
            <person name="Simon P."/>
        </authorList>
    </citation>
    <scope>NUCLEOTIDE SEQUENCE</scope>
    <source>
        <tissue evidence="2">Leaf</tissue>
    </source>
</reference>
<dbReference type="InterPro" id="IPR025398">
    <property type="entry name" value="DUF4371"/>
</dbReference>
<dbReference type="Pfam" id="PF05699">
    <property type="entry name" value="Dimer_Tnp_hAT"/>
    <property type="match status" value="1"/>
</dbReference>